<dbReference type="EMBL" id="JBHMCG010000037">
    <property type="protein sequence ID" value="MFB9572365.1"/>
    <property type="molecule type" value="Genomic_DNA"/>
</dbReference>
<evidence type="ECO:0000313" key="2">
    <source>
        <dbReference type="Proteomes" id="UP001589710"/>
    </source>
</evidence>
<dbReference type="RefSeq" id="WP_345510696.1">
    <property type="nucleotide sequence ID" value="NZ_BAAAXD010000008.1"/>
</dbReference>
<comment type="caution">
    <text evidence="1">The sequence shown here is derived from an EMBL/GenBank/DDBJ whole genome shotgun (WGS) entry which is preliminary data.</text>
</comment>
<dbReference type="InterPro" id="IPR019587">
    <property type="entry name" value="Polyketide_cyclase/dehydratase"/>
</dbReference>
<gene>
    <name evidence="1" type="ORF">ACFFTL_08510</name>
</gene>
<dbReference type="SUPFAM" id="SSF55961">
    <property type="entry name" value="Bet v1-like"/>
    <property type="match status" value="1"/>
</dbReference>
<dbReference type="Pfam" id="PF10604">
    <property type="entry name" value="Polyketide_cyc2"/>
    <property type="match status" value="1"/>
</dbReference>
<dbReference type="Proteomes" id="UP001589710">
    <property type="component" value="Unassembled WGS sequence"/>
</dbReference>
<keyword evidence="2" id="KW-1185">Reference proteome</keyword>
<dbReference type="CDD" id="cd08862">
    <property type="entry name" value="SRPBCC_Smu440-like"/>
    <property type="match status" value="1"/>
</dbReference>
<reference evidence="1 2" key="1">
    <citation type="submission" date="2024-09" db="EMBL/GenBank/DDBJ databases">
        <authorList>
            <person name="Sun Q."/>
            <person name="Mori K."/>
        </authorList>
    </citation>
    <scope>NUCLEOTIDE SEQUENCE [LARGE SCALE GENOMIC DNA]</scope>
    <source>
        <strain evidence="1 2">JCM 3331</strain>
    </source>
</reference>
<dbReference type="InterPro" id="IPR023393">
    <property type="entry name" value="START-like_dom_sf"/>
</dbReference>
<organism evidence="1 2">
    <name type="scientific">Streptomyces yanii</name>
    <dbReference type="NCBI Taxonomy" id="78510"/>
    <lineage>
        <taxon>Bacteria</taxon>
        <taxon>Bacillati</taxon>
        <taxon>Actinomycetota</taxon>
        <taxon>Actinomycetes</taxon>
        <taxon>Kitasatosporales</taxon>
        <taxon>Streptomycetaceae</taxon>
        <taxon>Streptomyces</taxon>
    </lineage>
</organism>
<accession>A0ABV5R3G6</accession>
<dbReference type="Gene3D" id="3.30.530.20">
    <property type="match status" value="1"/>
</dbReference>
<evidence type="ECO:0000313" key="1">
    <source>
        <dbReference type="EMBL" id="MFB9572365.1"/>
    </source>
</evidence>
<sequence>MVIHAPLNRIWKIQTDVEAWPTWQPDVTEAVELTPGPLRAGSVFRWSVHGLSDINSTVKQVSPQRRIAWGGPAQGITAVHVWTFTPRRDGVHVHTEESWSGAPVKADVPALQAALDASLDAWLHNLKTEAEN</sequence>
<name>A0ABV5R3G6_9ACTN</name>
<proteinExistence type="predicted"/>
<protein>
    <submittedName>
        <fullName evidence="1">SRPBCC family protein</fullName>
    </submittedName>
</protein>